<evidence type="ECO:0000256" key="3">
    <source>
        <dbReference type="ARBA" id="ARBA00022857"/>
    </source>
</evidence>
<dbReference type="EMBL" id="QGKV02000759">
    <property type="protein sequence ID" value="KAF3563984.1"/>
    <property type="molecule type" value="Genomic_DNA"/>
</dbReference>
<comment type="caution">
    <text evidence="8">The sequence shown here is derived from an EMBL/GenBank/DDBJ whole genome shotgun (WGS) entry which is preliminary data.</text>
</comment>
<dbReference type="PANTHER" id="PTHR32338:SF10">
    <property type="entry name" value="N-ACETYL-GAMMA-GLUTAMYL-PHOSPHATE REDUCTASE, CHLOROPLASTIC-RELATED"/>
    <property type="match status" value="1"/>
</dbReference>
<feature type="active site" evidence="5">
    <location>
        <position position="157"/>
    </location>
</feature>
<evidence type="ECO:0000256" key="6">
    <source>
        <dbReference type="SAM" id="MobiDB-lite"/>
    </source>
</evidence>
<keyword evidence="3" id="KW-0521">NADP</keyword>
<dbReference type="InterPro" id="IPR036291">
    <property type="entry name" value="NAD(P)-bd_dom_sf"/>
</dbReference>
<dbReference type="Pfam" id="PF01118">
    <property type="entry name" value="Semialdhyde_dh"/>
    <property type="match status" value="1"/>
</dbReference>
<feature type="compositionally biased region" description="Basic residues" evidence="6">
    <location>
        <begin position="814"/>
        <end position="826"/>
    </location>
</feature>
<feature type="compositionally biased region" description="Low complexity" evidence="6">
    <location>
        <begin position="1154"/>
        <end position="1163"/>
    </location>
</feature>
<dbReference type="SUPFAM" id="SSF51735">
    <property type="entry name" value="NAD(P)-binding Rossmann-fold domains"/>
    <property type="match status" value="1"/>
</dbReference>
<keyword evidence="4" id="KW-0560">Oxidoreductase</keyword>
<feature type="region of interest" description="Disordered" evidence="6">
    <location>
        <begin position="1139"/>
        <end position="1163"/>
    </location>
</feature>
<feature type="domain" description="Semialdehyde dehydrogenase NAD-binding" evidence="7">
    <location>
        <begin position="37"/>
        <end position="149"/>
    </location>
</feature>
<evidence type="ECO:0000256" key="4">
    <source>
        <dbReference type="ARBA" id="ARBA00023002"/>
    </source>
</evidence>
<feature type="region of interest" description="Disordered" evidence="6">
    <location>
        <begin position="666"/>
        <end position="837"/>
    </location>
</feature>
<dbReference type="PROSITE" id="PS01224">
    <property type="entry name" value="ARGC"/>
    <property type="match status" value="1"/>
</dbReference>
<gene>
    <name evidence="8" type="ORF">DY000_02017639</name>
</gene>
<feature type="compositionally biased region" description="Polar residues" evidence="6">
    <location>
        <begin position="530"/>
        <end position="540"/>
    </location>
</feature>
<evidence type="ECO:0000256" key="1">
    <source>
        <dbReference type="ARBA" id="ARBA00022571"/>
    </source>
</evidence>
<dbReference type="InterPro" id="IPR023013">
    <property type="entry name" value="AGPR_AS"/>
</dbReference>
<feature type="compositionally biased region" description="Basic and acidic residues" evidence="6">
    <location>
        <begin position="458"/>
        <end position="492"/>
    </location>
</feature>
<evidence type="ECO:0000256" key="2">
    <source>
        <dbReference type="ARBA" id="ARBA00022605"/>
    </source>
</evidence>
<dbReference type="InterPro" id="IPR050085">
    <property type="entry name" value="AGPR"/>
</dbReference>
<keyword evidence="2" id="KW-0028">Amino-acid biosynthesis</keyword>
<evidence type="ECO:0000256" key="5">
    <source>
        <dbReference type="PROSITE-ProRule" id="PRU10010"/>
    </source>
</evidence>
<feature type="compositionally biased region" description="Basic and acidic residues" evidence="6">
    <location>
        <begin position="1059"/>
        <end position="1084"/>
    </location>
</feature>
<sequence>MGLDEISCVEILLLRFEYICKAYDLTNNIALKRIFVLVFLVQVATLVLRLVANHPHFGVTLMTADRKAASLWIAFSLTSQLKLISVKDADFSTVDAVFCCLPHGTTQDFRLRDISEYEEWYGQPHKAVELQKEVVYGLTELLRDDIKKARLVANPGCYPTSVQLPIVPLLKANLIKHDNIIIDAKSGVSGAGRGAKEANLYSEIGQGISSYGVTRHRHDPRNAIYVEMAPGVRTQDLYQQLKSSYEEEEFVKVVDEGVVPRTHNVDRQNTRGLLFDYHLPDSMYLSMAFEGASHNCWFVSVDAAVSVVDKAELMDADEKCSDLEKNNEIAAYSLALDGYTKNQTLEQDLGAEKTTKKRKHAGKSGKKPSADPNDEKNKATASDSLLLDGYTKNQTPEEDLETPVVEKTRKKRKLNTLDGESSLKKPLVDVSQSPAAAAATTDADGSHELCGNVASESSPREKLDDIITKTTGKETEMGEKSVEDLEGDKTENNDLVSHPADLLDNNSELTTRPDTEKKKRRKKRSEDDINQSSAAATVSEINELPANVHPVEATPDSLLISRGNPLAEASQQENDMAENSVDDVARDKTETDNLAIHLDSNKLGKETEKSSNDDINQSSSAAANIISRDIVNQINEVHANVDPVDATPESLPISRGENLDIHIAEASQKENEMVEKSVEDVGRDNTETDNMASRPENLLETNGGLTPRPDPEKKKKRKKRSKDDINQSSTAITTSMDIVNEINGVPANVDPVDATPASLPMTGGTFAESSQKGNEMVEKTDDDVGSGKAIPSAAENIQTENVEMDDADDAKSVKTTKKKKSKRTKTPAKEDTMFASGAQNVEAIEAVDGEGTDNVIRNVLDSLQEKNETAGNVDTTVKKSSKKSKKKHSSKVVESQVLPVEVNNAALEETPLINNPKDTDALFTPVKKDAESDASLLKKSSEIAEDNSLSKKSPIGKVDMGDNFGCSPNKEKQDQVAGGAKSKKEKKKKGLDLHPSGSIAGSLNSVRPKEKKSRGQQPASSGASHLQSRVKTGRSGSVKATVSSKKQEVKKSSKPVVAVDKRKTNFFENAEKCNSSEDEYKKTSDVSTKTPSDYSSDNDSDVTSMSRKQQGSNLAGGANKFEGSLQDLLRRSSSYKKALIRAQSQPDIDDDCPVDCVPDSQGV</sequence>
<protein>
    <recommendedName>
        <fullName evidence="7">Semialdehyde dehydrogenase NAD-binding domain-containing protein</fullName>
    </recommendedName>
</protein>
<dbReference type="Proteomes" id="UP000266723">
    <property type="component" value="Unassembled WGS sequence"/>
</dbReference>
<dbReference type="PANTHER" id="PTHR32338">
    <property type="entry name" value="N-ACETYL-GAMMA-GLUTAMYL-PHOSPHATE REDUCTASE, CHLOROPLASTIC-RELATED-RELATED"/>
    <property type="match status" value="1"/>
</dbReference>
<feature type="compositionally biased region" description="Polar residues" evidence="6">
    <location>
        <begin position="1015"/>
        <end position="1041"/>
    </location>
</feature>
<feature type="region of interest" description="Disordered" evidence="6">
    <location>
        <begin position="863"/>
        <end position="1121"/>
    </location>
</feature>
<feature type="region of interest" description="Disordered" evidence="6">
    <location>
        <begin position="347"/>
        <end position="549"/>
    </location>
</feature>
<keyword evidence="9" id="KW-1185">Reference proteome</keyword>
<dbReference type="SUPFAM" id="SSF55347">
    <property type="entry name" value="Glyceraldehyde-3-phosphate dehydrogenase-like, C-terminal domain"/>
    <property type="match status" value="1"/>
</dbReference>
<feature type="compositionally biased region" description="Polar residues" evidence="6">
    <location>
        <begin position="726"/>
        <end position="737"/>
    </location>
</feature>
<feature type="compositionally biased region" description="Basic residues" evidence="6">
    <location>
        <begin position="355"/>
        <end position="366"/>
    </location>
</feature>
<dbReference type="CDD" id="cd17895">
    <property type="entry name" value="AGPR_1_N"/>
    <property type="match status" value="1"/>
</dbReference>
<name>A0ABQ7CXE2_BRACR</name>
<evidence type="ECO:0000313" key="9">
    <source>
        <dbReference type="Proteomes" id="UP000266723"/>
    </source>
</evidence>
<dbReference type="SMART" id="SM00859">
    <property type="entry name" value="Semialdhyde_dh"/>
    <property type="match status" value="1"/>
</dbReference>
<dbReference type="InterPro" id="IPR000534">
    <property type="entry name" value="Semialdehyde_DH_NAD-bd"/>
</dbReference>
<feature type="compositionally biased region" description="Basic and acidic residues" evidence="6">
    <location>
        <begin position="666"/>
        <end position="686"/>
    </location>
</feature>
<organism evidence="8 9">
    <name type="scientific">Brassica cretica</name>
    <name type="common">Mustard</name>
    <dbReference type="NCBI Taxonomy" id="69181"/>
    <lineage>
        <taxon>Eukaryota</taxon>
        <taxon>Viridiplantae</taxon>
        <taxon>Streptophyta</taxon>
        <taxon>Embryophyta</taxon>
        <taxon>Tracheophyta</taxon>
        <taxon>Spermatophyta</taxon>
        <taxon>Magnoliopsida</taxon>
        <taxon>eudicotyledons</taxon>
        <taxon>Gunneridae</taxon>
        <taxon>Pentapetalae</taxon>
        <taxon>rosids</taxon>
        <taxon>malvids</taxon>
        <taxon>Brassicales</taxon>
        <taxon>Brassicaceae</taxon>
        <taxon>Brassiceae</taxon>
        <taxon>Brassica</taxon>
    </lineage>
</organism>
<proteinExistence type="predicted"/>
<keyword evidence="1" id="KW-0055">Arginine biosynthesis</keyword>
<dbReference type="Gene3D" id="3.30.360.10">
    <property type="entry name" value="Dihydrodipicolinate Reductase, domain 2"/>
    <property type="match status" value="1"/>
</dbReference>
<feature type="compositionally biased region" description="Basic residues" evidence="6">
    <location>
        <begin position="879"/>
        <end position="890"/>
    </location>
</feature>
<dbReference type="Gene3D" id="3.40.50.720">
    <property type="entry name" value="NAD(P)-binding Rossmann-like Domain"/>
    <property type="match status" value="1"/>
</dbReference>
<feature type="compositionally biased region" description="Polar residues" evidence="6">
    <location>
        <begin position="1085"/>
        <end position="1113"/>
    </location>
</feature>
<reference evidence="8 9" key="1">
    <citation type="journal article" date="2020" name="BMC Genomics">
        <title>Intraspecific diversification of the crop wild relative Brassica cretica Lam. using demographic model selection.</title>
        <authorList>
            <person name="Kioukis A."/>
            <person name="Michalopoulou V.A."/>
            <person name="Briers L."/>
            <person name="Pirintsos S."/>
            <person name="Studholme D.J."/>
            <person name="Pavlidis P."/>
            <person name="Sarris P.F."/>
        </authorList>
    </citation>
    <scope>NUCLEOTIDE SEQUENCE [LARGE SCALE GENOMIC DNA]</scope>
    <source>
        <strain evidence="9">cv. PFS-1207/04</strain>
    </source>
</reference>
<dbReference type="InterPro" id="IPR058924">
    <property type="entry name" value="AGPR_dimerisation_dom"/>
</dbReference>
<evidence type="ECO:0000313" key="8">
    <source>
        <dbReference type="EMBL" id="KAF3563984.1"/>
    </source>
</evidence>
<dbReference type="Pfam" id="PF22698">
    <property type="entry name" value="Semialdhyde_dhC_1"/>
    <property type="match status" value="1"/>
</dbReference>
<accession>A0ABQ7CXE2</accession>
<evidence type="ECO:0000259" key="7">
    <source>
        <dbReference type="SMART" id="SM00859"/>
    </source>
</evidence>